<dbReference type="InterPro" id="IPR056797">
    <property type="entry name" value="FdhE_central"/>
</dbReference>
<sequence>MNITTPSSPASTLNPGLEPPAVIGPQPASVFADRAARFERLAAGHPSGDWLAFLARLTRVQHELLQRHPAVALPDAAALEQARRHAMPPLPANGWRRDPAWQRHLAILADRLMPDVPAVLQPTLIALASAEAGELDRLADSVLRAEYDPADAARLPFVAAALQVYWTWMAAQPALTGLERLDVPGLCPCCGSLPVASVVQTGQYTGARYLHCSLCNTEWNLVRVKCSTCGEGDKVSYRVLEGEAGQQDLVRAEVCDDCHSYLKIVHRDKEATADPVADDLATLALDILVDEAGYLRAGPNPLFVPGGAGD</sequence>
<protein>
    <recommendedName>
        <fullName evidence="2">Protein FdhE homolog</fullName>
    </recommendedName>
</protein>
<feature type="region of interest" description="Disordered" evidence="3">
    <location>
        <begin position="1"/>
        <end position="20"/>
    </location>
</feature>
<feature type="domain" description="FdhE central" evidence="5">
    <location>
        <begin position="186"/>
        <end position="223"/>
    </location>
</feature>
<dbReference type="PIRSF" id="PIRSF018296">
    <property type="entry name" value="Format_dh_formtn"/>
    <property type="match status" value="1"/>
</dbReference>
<comment type="function">
    <text evidence="2">Necessary for formate dehydrogenase activity.</text>
</comment>
<evidence type="ECO:0000256" key="3">
    <source>
        <dbReference type="SAM" id="MobiDB-lite"/>
    </source>
</evidence>
<reference evidence="8" key="1">
    <citation type="submission" date="2023-07" db="EMBL/GenBank/DDBJ databases">
        <title>Thauera sp. CAU 1555 isolated from sand of Yaerae Beach.</title>
        <authorList>
            <person name="Kim W."/>
        </authorList>
    </citation>
    <scope>NUCLEOTIDE SEQUENCE [LARGE SCALE GENOMIC DNA]</scope>
    <source>
        <strain evidence="8">CAU 1555</strain>
    </source>
</reference>
<accession>A0ABR9BEF0</accession>
<evidence type="ECO:0000259" key="4">
    <source>
        <dbReference type="Pfam" id="PF04216"/>
    </source>
</evidence>
<organism evidence="7 8">
    <name type="scientific">Thauera sedimentorum</name>
    <dbReference type="NCBI Taxonomy" id="2767595"/>
    <lineage>
        <taxon>Bacteria</taxon>
        <taxon>Pseudomonadati</taxon>
        <taxon>Pseudomonadota</taxon>
        <taxon>Betaproteobacteria</taxon>
        <taxon>Rhodocyclales</taxon>
        <taxon>Zoogloeaceae</taxon>
        <taxon>Thauera</taxon>
    </lineage>
</organism>
<evidence type="ECO:0000259" key="5">
    <source>
        <dbReference type="Pfam" id="PF24859"/>
    </source>
</evidence>
<keyword evidence="1 2" id="KW-0963">Cytoplasm</keyword>
<feature type="domain" description="FdhE C-terminal" evidence="6">
    <location>
        <begin position="224"/>
        <end position="303"/>
    </location>
</feature>
<dbReference type="Gene3D" id="3.90.1670.10">
    <property type="entry name" value="FdhE-like domain"/>
    <property type="match status" value="1"/>
</dbReference>
<dbReference type="SUPFAM" id="SSF144020">
    <property type="entry name" value="FdhE-like"/>
    <property type="match status" value="1"/>
</dbReference>
<comment type="subcellular location">
    <subcellularLocation>
        <location evidence="2">Cytoplasm</location>
    </subcellularLocation>
</comment>
<keyword evidence="8" id="KW-1185">Reference proteome</keyword>
<evidence type="ECO:0000256" key="2">
    <source>
        <dbReference type="HAMAP-Rule" id="MF_00611"/>
    </source>
</evidence>
<name>A0ABR9BEF0_9RHOO</name>
<dbReference type="NCBIfam" id="TIGR01562">
    <property type="entry name" value="FdhE"/>
    <property type="match status" value="1"/>
</dbReference>
<dbReference type="Pfam" id="PF24860">
    <property type="entry name" value="FdhE_C"/>
    <property type="match status" value="1"/>
</dbReference>
<dbReference type="Pfam" id="PF04216">
    <property type="entry name" value="FdhE_N"/>
    <property type="match status" value="1"/>
</dbReference>
<feature type="compositionally biased region" description="Polar residues" evidence="3">
    <location>
        <begin position="1"/>
        <end position="14"/>
    </location>
</feature>
<dbReference type="Pfam" id="PF24859">
    <property type="entry name" value="FdhE_central"/>
    <property type="match status" value="1"/>
</dbReference>
<evidence type="ECO:0000259" key="6">
    <source>
        <dbReference type="Pfam" id="PF24860"/>
    </source>
</evidence>
<feature type="domain" description="FdhE N-terminal" evidence="4">
    <location>
        <begin position="19"/>
        <end position="172"/>
    </location>
</feature>
<dbReference type="InterPro" id="IPR056796">
    <property type="entry name" value="FdhE_C"/>
</dbReference>
<comment type="caution">
    <text evidence="7">The sequence shown here is derived from an EMBL/GenBank/DDBJ whole genome shotgun (WGS) entry which is preliminary data.</text>
</comment>
<proteinExistence type="inferred from homology"/>
<evidence type="ECO:0000313" key="8">
    <source>
        <dbReference type="Proteomes" id="UP000603602"/>
    </source>
</evidence>
<comment type="similarity">
    <text evidence="2">Belongs to the FdhE family.</text>
</comment>
<dbReference type="PANTHER" id="PTHR37689:SF1">
    <property type="entry name" value="PROTEIN FDHE"/>
    <property type="match status" value="1"/>
</dbReference>
<dbReference type="CDD" id="cd16341">
    <property type="entry name" value="FdhE"/>
    <property type="match status" value="1"/>
</dbReference>
<dbReference type="EMBL" id="JACYTO010000002">
    <property type="protein sequence ID" value="MBD8503812.1"/>
    <property type="molecule type" value="Genomic_DNA"/>
</dbReference>
<evidence type="ECO:0000313" key="7">
    <source>
        <dbReference type="EMBL" id="MBD8503812.1"/>
    </source>
</evidence>
<dbReference type="Proteomes" id="UP000603602">
    <property type="component" value="Unassembled WGS sequence"/>
</dbReference>
<dbReference type="RefSeq" id="WP_187718616.1">
    <property type="nucleotide sequence ID" value="NZ_JACTAH010000002.1"/>
</dbReference>
<dbReference type="InterPro" id="IPR056774">
    <property type="entry name" value="FdhE_N"/>
</dbReference>
<dbReference type="InterPro" id="IPR024064">
    <property type="entry name" value="FdhE-like_sf"/>
</dbReference>
<dbReference type="HAMAP" id="MF_00611">
    <property type="entry name" value="FdeH"/>
    <property type="match status" value="1"/>
</dbReference>
<gene>
    <name evidence="2 7" type="primary">fdhE</name>
    <name evidence="7" type="ORF">IFO67_13030</name>
</gene>
<evidence type="ECO:0000256" key="1">
    <source>
        <dbReference type="ARBA" id="ARBA00022490"/>
    </source>
</evidence>
<dbReference type="PANTHER" id="PTHR37689">
    <property type="entry name" value="PROTEIN FDHE"/>
    <property type="match status" value="1"/>
</dbReference>
<dbReference type="InterPro" id="IPR006452">
    <property type="entry name" value="Formate_DH_accessory"/>
</dbReference>